<reference evidence="1 2" key="1">
    <citation type="journal article" date="2008" name="J. Bacteriol.">
        <title>'Candidatus Cloacamonas acidaminovorans': genome sequence reconstruction provides a first glimpse of a new bacterial division.</title>
        <authorList>
            <person name="Pelletier E."/>
            <person name="Kreimeyer A."/>
            <person name="Bocs S."/>
            <person name="Rouy Z."/>
            <person name="Gyapay G."/>
            <person name="Chouari R."/>
            <person name="Riviere D."/>
            <person name="Ganesan A."/>
            <person name="Daegelen P."/>
            <person name="Sghir A."/>
            <person name="Cohen G.N."/>
            <person name="Medigue C."/>
            <person name="Weissenbach J."/>
            <person name="Le Paslier D."/>
        </authorList>
    </citation>
    <scope>NUCLEOTIDE SEQUENCE [LARGE SCALE GENOMIC DNA]</scope>
    <source>
        <strain evidence="2">Evry</strain>
    </source>
</reference>
<dbReference type="EMBL" id="CU466930">
    <property type="protein sequence ID" value="CAO81399.1"/>
    <property type="molecule type" value="Genomic_DNA"/>
</dbReference>
<dbReference type="AlphaFoldDB" id="B0VFV7"/>
<organism evidence="1 2">
    <name type="scientific">Cloacimonas acidaminovorans (strain Evry)</name>
    <dbReference type="NCBI Taxonomy" id="459349"/>
    <lineage>
        <taxon>Bacteria</taxon>
        <taxon>Pseudomonadati</taxon>
        <taxon>Candidatus Cloacimonadota</taxon>
        <taxon>Candidatus Cloacimonadia</taxon>
        <taxon>Candidatus Cloacimonadales</taxon>
        <taxon>Candidatus Cloacimonadaceae</taxon>
        <taxon>Candidatus Cloacimonas</taxon>
    </lineage>
</organism>
<gene>
    <name evidence="1" type="ordered locus">CLOAM1552</name>
</gene>
<sequence length="151" mass="17646">MEVIMKVTVKEGIKGFSGKLDGAIYYYHPRLKRTLMRRAPQMPIQEKNLEYAAIAKQIKAINPSDAYRSDFKNYLNLLRDRDDSVRVPSWYSLFVKMLWAMQAKYPEQVNLKTITKTQILEQQLPCRSVKNAVEDDLLPKVPGYQYLDNEI</sequence>
<accession>B0VFV7</accession>
<proteinExistence type="predicted"/>
<evidence type="ECO:0000313" key="1">
    <source>
        <dbReference type="EMBL" id="CAO81399.1"/>
    </source>
</evidence>
<name>B0VFV7_CLOAI</name>
<evidence type="ECO:0000313" key="2">
    <source>
        <dbReference type="Proteomes" id="UP000002019"/>
    </source>
</evidence>
<dbReference type="HOGENOM" id="CLU_145276_0_0_0"/>
<dbReference type="KEGG" id="caci:CLOAM1552"/>
<dbReference type="Proteomes" id="UP000002019">
    <property type="component" value="Chromosome"/>
</dbReference>
<protein>
    <submittedName>
        <fullName evidence="1">Uncharacterized protein</fullName>
    </submittedName>
</protein>
<keyword evidence="2" id="KW-1185">Reference proteome</keyword>